<dbReference type="AlphaFoldDB" id="A0A4W5P4L1"/>
<reference evidence="4" key="2">
    <citation type="submission" date="2025-08" db="UniProtKB">
        <authorList>
            <consortium name="Ensembl"/>
        </authorList>
    </citation>
    <scope>IDENTIFICATION</scope>
</reference>
<dbReference type="GO" id="GO:0005085">
    <property type="term" value="F:guanyl-nucleotide exchange factor activity"/>
    <property type="evidence" value="ECO:0007669"/>
    <property type="project" value="UniProtKB-KW"/>
</dbReference>
<name>A0A4W5P4L1_9TELE</name>
<dbReference type="GO" id="GO:0005886">
    <property type="term" value="C:plasma membrane"/>
    <property type="evidence" value="ECO:0007669"/>
    <property type="project" value="TreeGrafter"/>
</dbReference>
<evidence type="ECO:0000313" key="4">
    <source>
        <dbReference type="Ensembl" id="ENSHHUP00000056470.1"/>
    </source>
</evidence>
<protein>
    <submittedName>
        <fullName evidence="4">Uncharacterized protein</fullName>
    </submittedName>
</protein>
<keyword evidence="3" id="KW-0143">Chaperone</keyword>
<proteinExistence type="inferred from homology"/>
<evidence type="ECO:0000313" key="5">
    <source>
        <dbReference type="Proteomes" id="UP000314982"/>
    </source>
</evidence>
<reference evidence="5" key="1">
    <citation type="submission" date="2018-06" db="EMBL/GenBank/DDBJ databases">
        <title>Genome assembly of Danube salmon.</title>
        <authorList>
            <person name="Macqueen D.J."/>
            <person name="Gundappa M.K."/>
        </authorList>
    </citation>
    <scope>NUCLEOTIDE SEQUENCE [LARGE SCALE GENOMIC DNA]</scope>
</reference>
<dbReference type="PANTHER" id="PTHR12425">
    <property type="entry name" value="SYNEMBRYN"/>
    <property type="match status" value="1"/>
</dbReference>
<dbReference type="STRING" id="62062.ENSHHUP00000056470"/>
<dbReference type="GO" id="GO:0001965">
    <property type="term" value="F:G-protein alpha-subunit binding"/>
    <property type="evidence" value="ECO:0007669"/>
    <property type="project" value="TreeGrafter"/>
</dbReference>
<dbReference type="PANTHER" id="PTHR12425:SF4">
    <property type="entry name" value="SYNEMBRYN-A"/>
    <property type="match status" value="1"/>
</dbReference>
<comment type="similarity">
    <text evidence="1">Belongs to the synembryn family.</text>
</comment>
<keyword evidence="5" id="KW-1185">Reference proteome</keyword>
<evidence type="ECO:0000256" key="2">
    <source>
        <dbReference type="ARBA" id="ARBA00022658"/>
    </source>
</evidence>
<organism evidence="4 5">
    <name type="scientific">Hucho hucho</name>
    <name type="common">huchen</name>
    <dbReference type="NCBI Taxonomy" id="62062"/>
    <lineage>
        <taxon>Eukaryota</taxon>
        <taxon>Metazoa</taxon>
        <taxon>Chordata</taxon>
        <taxon>Craniata</taxon>
        <taxon>Vertebrata</taxon>
        <taxon>Euteleostomi</taxon>
        <taxon>Actinopterygii</taxon>
        <taxon>Neopterygii</taxon>
        <taxon>Teleostei</taxon>
        <taxon>Protacanthopterygii</taxon>
        <taxon>Salmoniformes</taxon>
        <taxon>Salmonidae</taxon>
        <taxon>Salmoninae</taxon>
        <taxon>Hucho</taxon>
    </lineage>
</organism>
<evidence type="ECO:0000256" key="1">
    <source>
        <dbReference type="ARBA" id="ARBA00009049"/>
    </source>
</evidence>
<dbReference type="GO" id="GO:0005737">
    <property type="term" value="C:cytoplasm"/>
    <property type="evidence" value="ECO:0007669"/>
    <property type="project" value="TreeGrafter"/>
</dbReference>
<keyword evidence="2" id="KW-0344">Guanine-nucleotide releasing factor</keyword>
<dbReference type="Ensembl" id="ENSHHUT00000058421.1">
    <property type="protein sequence ID" value="ENSHHUP00000056470.1"/>
    <property type="gene ID" value="ENSHHUG00000033713.1"/>
</dbReference>
<reference evidence="4" key="3">
    <citation type="submission" date="2025-09" db="UniProtKB">
        <authorList>
            <consortium name="Ensembl"/>
        </authorList>
    </citation>
    <scope>IDENTIFICATION</scope>
</reference>
<accession>A0A4W5P4L1</accession>
<dbReference type="GO" id="GO:0007186">
    <property type="term" value="P:G protein-coupled receptor signaling pathway"/>
    <property type="evidence" value="ECO:0007669"/>
    <property type="project" value="TreeGrafter"/>
</dbReference>
<sequence length="94" mass="10248">MSTADGEACTEEFHSHSLNLLGNLPLPCLDVLLLPKVQQGSIEFMGVNMDTVNMLLEYMEKGLGRVSCLGSSTTGPLKHAVTDAQWSFPYSILF</sequence>
<evidence type="ECO:0000256" key="3">
    <source>
        <dbReference type="ARBA" id="ARBA00023186"/>
    </source>
</evidence>
<dbReference type="InterPro" id="IPR019318">
    <property type="entry name" value="Gua_nucleotide_exch_fac_Ric8"/>
</dbReference>
<dbReference type="Proteomes" id="UP000314982">
    <property type="component" value="Unassembled WGS sequence"/>
</dbReference>